<dbReference type="Proteomes" id="UP000595437">
    <property type="component" value="Chromosome 2"/>
</dbReference>
<evidence type="ECO:0000313" key="1">
    <source>
        <dbReference type="EMBL" id="QQP57202.1"/>
    </source>
</evidence>
<organism evidence="1 2">
    <name type="scientific">Caligus rogercresseyi</name>
    <name type="common">Sea louse</name>
    <dbReference type="NCBI Taxonomy" id="217165"/>
    <lineage>
        <taxon>Eukaryota</taxon>
        <taxon>Metazoa</taxon>
        <taxon>Ecdysozoa</taxon>
        <taxon>Arthropoda</taxon>
        <taxon>Crustacea</taxon>
        <taxon>Multicrustacea</taxon>
        <taxon>Hexanauplia</taxon>
        <taxon>Copepoda</taxon>
        <taxon>Siphonostomatoida</taxon>
        <taxon>Caligidae</taxon>
        <taxon>Caligus</taxon>
    </lineage>
</organism>
<evidence type="ECO:0000313" key="2">
    <source>
        <dbReference type="Proteomes" id="UP000595437"/>
    </source>
</evidence>
<keyword evidence="2" id="KW-1185">Reference proteome</keyword>
<name>A0A7T8QW39_CALRO</name>
<dbReference type="EMBL" id="CP045891">
    <property type="protein sequence ID" value="QQP57202.1"/>
    <property type="molecule type" value="Genomic_DNA"/>
</dbReference>
<dbReference type="AlphaFoldDB" id="A0A7T8QW39"/>
<sequence length="97" mass="11180">MEEHDRKTAELAAKATERYDASSKPYHQYLLELQSAFRLRDEALGPRWSRHLGGSQPRLQNLSSIRTWRLEKQEIPPLDSYSVKNSEAAVKDSPRAD</sequence>
<reference evidence="2" key="1">
    <citation type="submission" date="2021-01" db="EMBL/GenBank/DDBJ databases">
        <title>Caligus Genome Assembly.</title>
        <authorList>
            <person name="Gallardo-Escarate C."/>
        </authorList>
    </citation>
    <scope>NUCLEOTIDE SEQUENCE [LARGE SCALE GENOMIC DNA]</scope>
</reference>
<gene>
    <name evidence="1" type="ORF">FKW44_002114</name>
</gene>
<proteinExistence type="predicted"/>
<accession>A0A7T8QW39</accession>
<protein>
    <submittedName>
        <fullName evidence="1">Uncharacterized protein</fullName>
    </submittedName>
</protein>